<dbReference type="Proteomes" id="UP000198432">
    <property type="component" value="Unassembled WGS sequence"/>
</dbReference>
<evidence type="ECO:0000313" key="7">
    <source>
        <dbReference type="Proteomes" id="UP000198432"/>
    </source>
</evidence>
<evidence type="ECO:0000259" key="5">
    <source>
        <dbReference type="PROSITE" id="PS51007"/>
    </source>
</evidence>
<dbReference type="PANTHER" id="PTHR35008:SF4">
    <property type="entry name" value="BLL4482 PROTEIN"/>
    <property type="match status" value="1"/>
</dbReference>
<dbReference type="GO" id="GO:0046872">
    <property type="term" value="F:metal ion binding"/>
    <property type="evidence" value="ECO:0007669"/>
    <property type="project" value="UniProtKB-KW"/>
</dbReference>
<dbReference type="RefSeq" id="WP_089320577.1">
    <property type="nucleotide sequence ID" value="NZ_FZOQ01000018.1"/>
</dbReference>
<dbReference type="Pfam" id="PF00034">
    <property type="entry name" value="Cytochrom_C"/>
    <property type="match status" value="1"/>
</dbReference>
<dbReference type="PROSITE" id="PS51007">
    <property type="entry name" value="CYTC"/>
    <property type="match status" value="1"/>
</dbReference>
<keyword evidence="2 4" id="KW-0479">Metal-binding</keyword>
<proteinExistence type="predicted"/>
<dbReference type="Gene3D" id="1.10.760.10">
    <property type="entry name" value="Cytochrome c-like domain"/>
    <property type="match status" value="1"/>
</dbReference>
<organism evidence="6 7">
    <name type="scientific">Pontibacter ummariensis</name>
    <dbReference type="NCBI Taxonomy" id="1610492"/>
    <lineage>
        <taxon>Bacteria</taxon>
        <taxon>Pseudomonadati</taxon>
        <taxon>Bacteroidota</taxon>
        <taxon>Cytophagia</taxon>
        <taxon>Cytophagales</taxon>
        <taxon>Hymenobacteraceae</taxon>
        <taxon>Pontibacter</taxon>
    </lineage>
</organism>
<dbReference type="EMBL" id="FZOQ01000018">
    <property type="protein sequence ID" value="SNS95395.1"/>
    <property type="molecule type" value="Genomic_DNA"/>
</dbReference>
<dbReference type="InterPro" id="IPR009056">
    <property type="entry name" value="Cyt_c-like_dom"/>
</dbReference>
<reference evidence="7" key="1">
    <citation type="submission" date="2017-06" db="EMBL/GenBank/DDBJ databases">
        <authorList>
            <person name="Varghese N."/>
            <person name="Submissions S."/>
        </authorList>
    </citation>
    <scope>NUCLEOTIDE SEQUENCE [LARGE SCALE GENOMIC DNA]</scope>
    <source>
        <strain evidence="7">NKM1</strain>
    </source>
</reference>
<dbReference type="GO" id="GO:0020037">
    <property type="term" value="F:heme binding"/>
    <property type="evidence" value="ECO:0007669"/>
    <property type="project" value="InterPro"/>
</dbReference>
<evidence type="ECO:0000256" key="4">
    <source>
        <dbReference type="PROSITE-ProRule" id="PRU00433"/>
    </source>
</evidence>
<dbReference type="GO" id="GO:0009055">
    <property type="term" value="F:electron transfer activity"/>
    <property type="evidence" value="ECO:0007669"/>
    <property type="project" value="InterPro"/>
</dbReference>
<keyword evidence="7" id="KW-1185">Reference proteome</keyword>
<evidence type="ECO:0000256" key="2">
    <source>
        <dbReference type="ARBA" id="ARBA00022723"/>
    </source>
</evidence>
<sequence>MTRNRSISVVAGLVALTTLTQCFTNRKNEGEKLYVANCQSCHMEDGSGLRGLIPPLAKADYLQLHREELPCLIRHGISGEIVVNGQEYNKEMPGLERLQLDDVTNLLNYIQTNFGNDNQRYTMTEVEELLESCPAH</sequence>
<feature type="domain" description="Cytochrome c" evidence="5">
    <location>
        <begin position="25"/>
        <end position="114"/>
    </location>
</feature>
<accession>A0A239IP94</accession>
<dbReference type="SUPFAM" id="SSF46626">
    <property type="entry name" value="Cytochrome c"/>
    <property type="match status" value="1"/>
</dbReference>
<keyword evidence="3 4" id="KW-0408">Iron</keyword>
<dbReference type="PANTHER" id="PTHR35008">
    <property type="entry name" value="BLL4482 PROTEIN-RELATED"/>
    <property type="match status" value="1"/>
</dbReference>
<dbReference type="InterPro" id="IPR036909">
    <property type="entry name" value="Cyt_c-like_dom_sf"/>
</dbReference>
<protein>
    <submittedName>
        <fullName evidence="6">Cytochrome C oxidase, cbb3-type, subunit III</fullName>
    </submittedName>
</protein>
<gene>
    <name evidence="6" type="ORF">SAMN06296052_11838</name>
</gene>
<evidence type="ECO:0000256" key="3">
    <source>
        <dbReference type="ARBA" id="ARBA00023004"/>
    </source>
</evidence>
<name>A0A239IP94_9BACT</name>
<dbReference type="OrthoDB" id="9811395at2"/>
<evidence type="ECO:0000256" key="1">
    <source>
        <dbReference type="ARBA" id="ARBA00022617"/>
    </source>
</evidence>
<dbReference type="InterPro" id="IPR051459">
    <property type="entry name" value="Cytochrome_c-type_DH"/>
</dbReference>
<evidence type="ECO:0000313" key="6">
    <source>
        <dbReference type="EMBL" id="SNS95395.1"/>
    </source>
</evidence>
<keyword evidence="1 4" id="KW-0349">Heme</keyword>
<dbReference type="AlphaFoldDB" id="A0A239IP94"/>